<proteinExistence type="predicted"/>
<dbReference type="Proteomes" id="UP001159363">
    <property type="component" value="Chromosome 3"/>
</dbReference>
<evidence type="ECO:0000313" key="2">
    <source>
        <dbReference type="Proteomes" id="UP001159363"/>
    </source>
</evidence>
<gene>
    <name evidence="1" type="ORF">PR048_008072</name>
</gene>
<name>A0ABQ9HWY1_9NEOP</name>
<keyword evidence="2" id="KW-1185">Reference proteome</keyword>
<dbReference type="EMBL" id="JARBHB010000003">
    <property type="protein sequence ID" value="KAJ8888580.1"/>
    <property type="molecule type" value="Genomic_DNA"/>
</dbReference>
<organism evidence="1 2">
    <name type="scientific">Dryococelus australis</name>
    <dbReference type="NCBI Taxonomy" id="614101"/>
    <lineage>
        <taxon>Eukaryota</taxon>
        <taxon>Metazoa</taxon>
        <taxon>Ecdysozoa</taxon>
        <taxon>Arthropoda</taxon>
        <taxon>Hexapoda</taxon>
        <taxon>Insecta</taxon>
        <taxon>Pterygota</taxon>
        <taxon>Neoptera</taxon>
        <taxon>Polyneoptera</taxon>
        <taxon>Phasmatodea</taxon>
        <taxon>Verophasmatodea</taxon>
        <taxon>Anareolatae</taxon>
        <taxon>Phasmatidae</taxon>
        <taxon>Eurycanthinae</taxon>
        <taxon>Dryococelus</taxon>
    </lineage>
</organism>
<accession>A0ABQ9HWY1</accession>
<sequence>MKNRGNKAASVSARGRRGLRWVTLDHGPGGVVVRLLASHLGEPRSIPDFGFLYVGIVPDDVAGRRVFSGISRFPRPSVQRCSILTSLYLIGSQDLDDAESVLYLRVRRVRFQIFHPISKRQSDIGVSILPQSFSSLSLIIGQRRRIAKLLADSFDNPTVELRFGRVLTRSGKSMSEEGTAPECRDGASSGTIPTCENSGLTLPGIEPGSFWWEVRSPFRIAPMKKLPSQRKASHIIDENKGLKWPGGSFDVRSLIGCARLLELRAANIFPLDGTLCSSPSAIGFQLPPRRSPEMRNYMRPHVGRRAVPDERSRRVSCVGGSRREITKCYKGGDADPFANRWCPRIFQSLRDSGSYWRFLQSEAKTYFFEWRREGGESQTFCDLTHAHHRYSLQLTSYKQQPAATLFRLREMKRLKKGMEGEDVCTSHMPFGVPDAPFTLPLPTLPNPVTPKTRGYNAAPLRCTGMQRRGKRDILEKINLPAASYGTIPTCENPGAVRLGGKRAL</sequence>
<protein>
    <submittedName>
        <fullName evidence="1">Uncharacterized protein</fullName>
    </submittedName>
</protein>
<reference evidence="1 2" key="1">
    <citation type="submission" date="2023-02" db="EMBL/GenBank/DDBJ databases">
        <title>LHISI_Scaffold_Assembly.</title>
        <authorList>
            <person name="Stuart O.P."/>
            <person name="Cleave R."/>
            <person name="Magrath M.J.L."/>
            <person name="Mikheyev A.S."/>
        </authorList>
    </citation>
    <scope>NUCLEOTIDE SEQUENCE [LARGE SCALE GENOMIC DNA]</scope>
    <source>
        <strain evidence="1">Daus_M_001</strain>
        <tissue evidence="1">Leg muscle</tissue>
    </source>
</reference>
<evidence type="ECO:0000313" key="1">
    <source>
        <dbReference type="EMBL" id="KAJ8888580.1"/>
    </source>
</evidence>
<comment type="caution">
    <text evidence="1">The sequence shown here is derived from an EMBL/GenBank/DDBJ whole genome shotgun (WGS) entry which is preliminary data.</text>
</comment>